<dbReference type="KEGG" id="fls:GLV81_06990"/>
<name>A0A6I6G6G6_9BACT</name>
<accession>A0A6I6G6G6</accession>
<dbReference type="Proteomes" id="UP000426027">
    <property type="component" value="Chromosome"/>
</dbReference>
<dbReference type="EMBL" id="CP046566">
    <property type="protein sequence ID" value="QGW27877.1"/>
    <property type="molecule type" value="Genomic_DNA"/>
</dbReference>
<evidence type="ECO:0000256" key="1">
    <source>
        <dbReference type="SAM" id="Phobius"/>
    </source>
</evidence>
<feature type="transmembrane region" description="Helical" evidence="1">
    <location>
        <begin position="19"/>
        <end position="42"/>
    </location>
</feature>
<proteinExistence type="predicted"/>
<sequence>MATAFTCFIRCMKYSGFKYIYYTLIFVYEKILLAGMLLAATLTQAQTEKNSVLVGGGFSLQTGSGNSQFSLNPTVGVFAADNFLLGGTLTFNTQKLGSVKSTEFGIGPFARYYFGNTSTKPFLVGEFDFLSSKTKQSSTASEIKTNGTRFLIGLGFAAFVNETVAVEGVSGYSYSKFKNVDGNGGFNLRLGFGIYFNRRSAKDLKTNVMGK</sequence>
<reference evidence="2 3" key="1">
    <citation type="submission" date="2019-11" db="EMBL/GenBank/DDBJ databases">
        <authorList>
            <person name="Im W.T."/>
        </authorList>
    </citation>
    <scope>NUCLEOTIDE SEQUENCE [LARGE SCALE GENOMIC DNA]</scope>
    <source>
        <strain evidence="2 3">SB-02</strain>
    </source>
</reference>
<protein>
    <submittedName>
        <fullName evidence="2">Outer membrane beta-barrel protein</fullName>
    </submittedName>
</protein>
<organism evidence="2 3">
    <name type="scientific">Phnomibacter ginsenosidimutans</name>
    <dbReference type="NCBI Taxonomy" id="2676868"/>
    <lineage>
        <taxon>Bacteria</taxon>
        <taxon>Pseudomonadati</taxon>
        <taxon>Bacteroidota</taxon>
        <taxon>Chitinophagia</taxon>
        <taxon>Chitinophagales</taxon>
        <taxon>Chitinophagaceae</taxon>
        <taxon>Phnomibacter</taxon>
    </lineage>
</organism>
<gene>
    <name evidence="2" type="ORF">GLV81_06990</name>
</gene>
<keyword evidence="1" id="KW-0812">Transmembrane</keyword>
<evidence type="ECO:0000313" key="2">
    <source>
        <dbReference type="EMBL" id="QGW27877.1"/>
    </source>
</evidence>
<keyword evidence="1" id="KW-0472">Membrane</keyword>
<keyword evidence="1" id="KW-1133">Transmembrane helix</keyword>
<dbReference type="AlphaFoldDB" id="A0A6I6G6G6"/>
<keyword evidence="3" id="KW-1185">Reference proteome</keyword>
<evidence type="ECO:0000313" key="3">
    <source>
        <dbReference type="Proteomes" id="UP000426027"/>
    </source>
</evidence>